<evidence type="ECO:0000256" key="3">
    <source>
        <dbReference type="ARBA" id="ARBA00022964"/>
    </source>
</evidence>
<dbReference type="PANTHER" id="PTHR30468">
    <property type="entry name" value="ALPHA-KETOGLUTARATE-DEPENDENT SULFONATE DIOXYGENASE"/>
    <property type="match status" value="1"/>
</dbReference>
<organism evidence="7 8">
    <name type="scientific">Candidatus Propionivibrio dominans</name>
    <dbReference type="NCBI Taxonomy" id="2954373"/>
    <lineage>
        <taxon>Bacteria</taxon>
        <taxon>Pseudomonadati</taxon>
        <taxon>Pseudomonadota</taxon>
        <taxon>Betaproteobacteria</taxon>
        <taxon>Rhodocyclales</taxon>
        <taxon>Rhodocyclaceae</taxon>
        <taxon>Propionivibrio</taxon>
    </lineage>
</organism>
<dbReference type="AlphaFoldDB" id="A0A9D7FDY8"/>
<dbReference type="Gene3D" id="3.60.130.10">
    <property type="entry name" value="Clavaminate synthase-like"/>
    <property type="match status" value="1"/>
</dbReference>
<protein>
    <submittedName>
        <fullName evidence="7">TauD/TfdA family dioxygenase</fullName>
    </submittedName>
</protein>
<dbReference type="GO" id="GO:0006790">
    <property type="term" value="P:sulfur compound metabolic process"/>
    <property type="evidence" value="ECO:0007669"/>
    <property type="project" value="TreeGrafter"/>
</dbReference>
<gene>
    <name evidence="7" type="ORF">IPJ48_09550</name>
</gene>
<keyword evidence="5" id="KW-0408">Iron</keyword>
<dbReference type="PANTHER" id="PTHR30468:SF1">
    <property type="entry name" value="ALPHA-KETOGLUTARATE-DEPENDENT SULFONATE DIOXYGENASE"/>
    <property type="match status" value="1"/>
</dbReference>
<dbReference type="SUPFAM" id="SSF51197">
    <property type="entry name" value="Clavaminate synthase-like"/>
    <property type="match status" value="1"/>
</dbReference>
<name>A0A9D7FDY8_9RHOO</name>
<sequence length="292" mass="32417">MTQFSRESIRPIAIIPAEAALGAEVRCGRLQSIDDTIFGEIRQAWLDNLVLLFRDQTLSDAQFLEFGRRFGPLKSAAAADSHNELHVVSNVHVDGLPIGIQGHGEIVWHSDMVSFSKPPAASLLHAIVIPPSGGDTSFSNMYVAYDTLPKALKRKLAGLTLKHEVSPDSAESGTGASHPLVCTHPDTGCNALFLGSRFNTCINELPRHESDILLEFLWLHATQPEFVWRHRWRVGDLVVWDNRCLLHRREAFASNARRILLRTQVEAGEPPRIAADALERPVHRRGLALIGR</sequence>
<dbReference type="InterPro" id="IPR051323">
    <property type="entry name" value="AtsK-like"/>
</dbReference>
<comment type="caution">
    <text evidence="7">The sequence shown here is derived from an EMBL/GenBank/DDBJ whole genome shotgun (WGS) entry which is preliminary data.</text>
</comment>
<dbReference type="GO" id="GO:0046872">
    <property type="term" value="F:metal ion binding"/>
    <property type="evidence" value="ECO:0007669"/>
    <property type="project" value="UniProtKB-KW"/>
</dbReference>
<keyword evidence="3 7" id="KW-0223">Dioxygenase</keyword>
<accession>A0A9D7FDY8</accession>
<evidence type="ECO:0000313" key="8">
    <source>
        <dbReference type="Proteomes" id="UP000886602"/>
    </source>
</evidence>
<dbReference type="InterPro" id="IPR003819">
    <property type="entry name" value="TauD/TfdA-like"/>
</dbReference>
<evidence type="ECO:0000313" key="7">
    <source>
        <dbReference type="EMBL" id="MBK7423315.1"/>
    </source>
</evidence>
<dbReference type="InterPro" id="IPR042098">
    <property type="entry name" value="TauD-like_sf"/>
</dbReference>
<dbReference type="GO" id="GO:0000908">
    <property type="term" value="F:taurine dioxygenase activity"/>
    <property type="evidence" value="ECO:0007669"/>
    <property type="project" value="TreeGrafter"/>
</dbReference>
<evidence type="ECO:0000256" key="5">
    <source>
        <dbReference type="ARBA" id="ARBA00023004"/>
    </source>
</evidence>
<dbReference type="GO" id="GO:0005737">
    <property type="term" value="C:cytoplasm"/>
    <property type="evidence" value="ECO:0007669"/>
    <property type="project" value="TreeGrafter"/>
</dbReference>
<dbReference type="Pfam" id="PF02668">
    <property type="entry name" value="TauD"/>
    <property type="match status" value="1"/>
</dbReference>
<keyword evidence="2" id="KW-0479">Metal-binding</keyword>
<dbReference type="Proteomes" id="UP000886602">
    <property type="component" value="Unassembled WGS sequence"/>
</dbReference>
<evidence type="ECO:0000256" key="4">
    <source>
        <dbReference type="ARBA" id="ARBA00023002"/>
    </source>
</evidence>
<reference evidence="7" key="1">
    <citation type="submission" date="2020-10" db="EMBL/GenBank/DDBJ databases">
        <title>Connecting structure to function with the recovery of over 1000 high-quality activated sludge metagenome-assembled genomes encoding full-length rRNA genes using long-read sequencing.</title>
        <authorList>
            <person name="Singleton C.M."/>
            <person name="Petriglieri F."/>
            <person name="Kristensen J.M."/>
            <person name="Kirkegaard R.H."/>
            <person name="Michaelsen T.Y."/>
            <person name="Andersen M.H."/>
            <person name="Karst S.M."/>
            <person name="Dueholm M.S."/>
            <person name="Nielsen P.H."/>
            <person name="Albertsen M."/>
        </authorList>
    </citation>
    <scope>NUCLEOTIDE SEQUENCE</scope>
    <source>
        <strain evidence="7">EsbW_18-Q3-R4-48_MAXAC.044</strain>
    </source>
</reference>
<evidence type="ECO:0000256" key="2">
    <source>
        <dbReference type="ARBA" id="ARBA00022723"/>
    </source>
</evidence>
<feature type="domain" description="TauD/TfdA-like" evidence="6">
    <location>
        <begin position="19"/>
        <end position="263"/>
    </location>
</feature>
<keyword evidence="4" id="KW-0560">Oxidoreductase</keyword>
<evidence type="ECO:0000256" key="1">
    <source>
        <dbReference type="ARBA" id="ARBA00005896"/>
    </source>
</evidence>
<evidence type="ECO:0000259" key="6">
    <source>
        <dbReference type="Pfam" id="PF02668"/>
    </source>
</evidence>
<proteinExistence type="inferred from homology"/>
<comment type="similarity">
    <text evidence="1">Belongs to the TfdA dioxygenase family.</text>
</comment>
<dbReference type="EMBL" id="JADJNC010000013">
    <property type="protein sequence ID" value="MBK7423315.1"/>
    <property type="molecule type" value="Genomic_DNA"/>
</dbReference>